<dbReference type="Pfam" id="PF20473">
    <property type="entry name" value="MmeI_Mtase"/>
    <property type="match status" value="1"/>
</dbReference>
<dbReference type="Gene3D" id="3.40.50.150">
    <property type="entry name" value="Vaccinia Virus protein VP39"/>
    <property type="match status" value="1"/>
</dbReference>
<name>A0ABT3ZA58_9HYPH</name>
<evidence type="ECO:0000256" key="4">
    <source>
        <dbReference type="ARBA" id="ARBA00047942"/>
    </source>
</evidence>
<dbReference type="GO" id="GO:0032259">
    <property type="term" value="P:methylation"/>
    <property type="evidence" value="ECO:0007669"/>
    <property type="project" value="UniProtKB-KW"/>
</dbReference>
<protein>
    <recommendedName>
        <fullName evidence="1">site-specific DNA-methyltransferase (adenine-specific)</fullName>
        <ecNumber evidence="1">2.1.1.72</ecNumber>
    </recommendedName>
</protein>
<dbReference type="PRINTS" id="PR00507">
    <property type="entry name" value="N12N6MTFRASE"/>
</dbReference>
<dbReference type="InterPro" id="IPR046819">
    <property type="entry name" value="MmeI_hel"/>
</dbReference>
<feature type="domain" description="MmeI-like DNA-methyltransferase" evidence="7">
    <location>
        <begin position="401"/>
        <end position="700"/>
    </location>
</feature>
<dbReference type="EC" id="2.1.1.72" evidence="1"/>
<dbReference type="PROSITE" id="PS00092">
    <property type="entry name" value="N6_MTASE"/>
    <property type="match status" value="1"/>
</dbReference>
<dbReference type="InterPro" id="IPR046817">
    <property type="entry name" value="MmeI_N"/>
</dbReference>
<organism evidence="8 9">
    <name type="scientific">Hoeflea algicola</name>
    <dbReference type="NCBI Taxonomy" id="2983763"/>
    <lineage>
        <taxon>Bacteria</taxon>
        <taxon>Pseudomonadati</taxon>
        <taxon>Pseudomonadota</taxon>
        <taxon>Alphaproteobacteria</taxon>
        <taxon>Hyphomicrobiales</taxon>
        <taxon>Rhizobiaceae</taxon>
        <taxon>Hoeflea</taxon>
    </lineage>
</organism>
<evidence type="ECO:0000313" key="8">
    <source>
        <dbReference type="EMBL" id="MCY0148672.1"/>
    </source>
</evidence>
<dbReference type="PANTHER" id="PTHR33841:SF1">
    <property type="entry name" value="DNA METHYLTRANSFERASE A"/>
    <property type="match status" value="1"/>
</dbReference>
<dbReference type="InterPro" id="IPR029063">
    <property type="entry name" value="SAM-dependent_MTases_sf"/>
</dbReference>
<dbReference type="Pfam" id="PF20465">
    <property type="entry name" value="MmeI_hel"/>
    <property type="match status" value="1"/>
</dbReference>
<evidence type="ECO:0000256" key="1">
    <source>
        <dbReference type="ARBA" id="ARBA00011900"/>
    </source>
</evidence>
<evidence type="ECO:0000313" key="9">
    <source>
        <dbReference type="Proteomes" id="UP001073227"/>
    </source>
</evidence>
<feature type="domain" description="MmeI-like N-terminal" evidence="5">
    <location>
        <begin position="5"/>
        <end position="231"/>
    </location>
</feature>
<dbReference type="InterPro" id="IPR050953">
    <property type="entry name" value="N4_N6_ade-DNA_methylase"/>
</dbReference>
<sequence>MSESVEAFITRWKPSSGSEMANFQSFANELTDLLGVDRPKPATSDGENNDYRFERPVTFTHTGRKSRGRIDLYKTGCFVLEAKQGGDRIKPEDQDQLALLTQDDAPKVRLGHGPRGTAKWDDTMLKARNQADGYARAVSKEDGWPPFLMIVDVGHVIELFADFSRAGQGYTQFPDGNRYRIKLDDLRKEETRTLLRSVWTKPQSLDPSLVAAKVTRKIAAHLAELGKSFEAQGHDSETVARFLMRCLFSMFAEDVELIPEDSFTNKLKELRDHPEDAAPTLQDLWETMNTGGFSAVLATKLKEFNGGLFKDADALPLNDAQLGLLIEAADADWKLVEPAIFGTLLERALDKRQRHKLGAHYTPRAYVERLVMPTIMEPLRADWKDVQTAVQRLTADGKEGEAREAVHDFHRKLCETKVLDPACGSGNFLYVALEMMKRLEGEVTALLTELGENQATLGLSGHTVDPHQFLGIELNPWAAAVAELVLWIGYLQWHFRTHGTAAPSEPVLKDFRNIENRDAVLEWSDRKPRLDEAGDPITVWDKVTTFRHPVTGKELPDVSAREPVFEYMSPKATVWPNAEFIVGNPPFIGSKNLREDLGDGYIEALWSAYPKVPPSADLVMFWWDKAALAARDYNSKNGKGTRRFGLITTNSLRQTYNRRVLEPHLNDPKKPISLLFAIPDHPWVDTLYGAAVRISMTVVGKGERTGVLFSVATEKKEKNEAEGCIVTFQKAEGKIYSNLQIGPNLSACVPLRSNLGLAHQGFKPYGLAFWVDETEAHRLGYGVKPDAEKFIRPYINGRELNQVSRNRFALDFHEKSESFVRDKFPEAYQHLLESSKPVRAEDKMKYRREKWWRFGQPSTEMRAALEGLPFFFGTTETAAHRIFSKLDGEAAPDQKIRVIACSDWAIFSVLCSRVHVEFSFRTGGWQGKGNDPVYQHTNTFNKFPFPALEEIKDDLIDELRNEGQKLDQFRRKQIVSNPGLTLTGMYNVLEALRVADNSKDYNISADEREVYRNANIAILKQHHDRIDKLVFQAYGWGDIAGKLIGRQGATKPHQLKASDQKNAEDELMYRLVSLNKERTAEEAAGHIRWLRPDYQNPEGKHAEAKGNQNELDVGAAVKVEKEAWPKALPEQIAAVREVLEEMGEATPQQIARRFQRARTASVEPLLASLAALGQAQLIEDGRYAA</sequence>
<dbReference type="InterPro" id="IPR002052">
    <property type="entry name" value="DNA_methylase_N6_adenine_CS"/>
</dbReference>
<dbReference type="Pfam" id="PF20464">
    <property type="entry name" value="MmeI_N"/>
    <property type="match status" value="1"/>
</dbReference>
<comment type="catalytic activity">
    <reaction evidence="4">
        <text>a 2'-deoxyadenosine in DNA + S-adenosyl-L-methionine = an N(6)-methyl-2'-deoxyadenosine in DNA + S-adenosyl-L-homocysteine + H(+)</text>
        <dbReference type="Rhea" id="RHEA:15197"/>
        <dbReference type="Rhea" id="RHEA-COMP:12418"/>
        <dbReference type="Rhea" id="RHEA-COMP:12419"/>
        <dbReference type="ChEBI" id="CHEBI:15378"/>
        <dbReference type="ChEBI" id="CHEBI:57856"/>
        <dbReference type="ChEBI" id="CHEBI:59789"/>
        <dbReference type="ChEBI" id="CHEBI:90615"/>
        <dbReference type="ChEBI" id="CHEBI:90616"/>
        <dbReference type="EC" id="2.1.1.72"/>
    </reaction>
</comment>
<evidence type="ECO:0000259" key="7">
    <source>
        <dbReference type="Pfam" id="PF20473"/>
    </source>
</evidence>
<dbReference type="PANTHER" id="PTHR33841">
    <property type="entry name" value="DNA METHYLTRANSFERASE YEEA-RELATED"/>
    <property type="match status" value="1"/>
</dbReference>
<dbReference type="Proteomes" id="UP001073227">
    <property type="component" value="Unassembled WGS sequence"/>
</dbReference>
<proteinExistence type="predicted"/>
<dbReference type="SUPFAM" id="SSF53335">
    <property type="entry name" value="S-adenosyl-L-methionine-dependent methyltransferases"/>
    <property type="match status" value="1"/>
</dbReference>
<evidence type="ECO:0000256" key="2">
    <source>
        <dbReference type="ARBA" id="ARBA00022603"/>
    </source>
</evidence>
<keyword evidence="2 8" id="KW-0489">Methyltransferase</keyword>
<dbReference type="InterPro" id="IPR046816">
    <property type="entry name" value="MmeI_Mtase"/>
</dbReference>
<evidence type="ECO:0000259" key="5">
    <source>
        <dbReference type="Pfam" id="PF20464"/>
    </source>
</evidence>
<dbReference type="GO" id="GO:0008168">
    <property type="term" value="F:methyltransferase activity"/>
    <property type="evidence" value="ECO:0007669"/>
    <property type="project" value="UniProtKB-KW"/>
</dbReference>
<accession>A0ABT3ZA58</accession>
<evidence type="ECO:0000259" key="6">
    <source>
        <dbReference type="Pfam" id="PF20465"/>
    </source>
</evidence>
<keyword evidence="3" id="KW-0808">Transferase</keyword>
<keyword evidence="9" id="KW-1185">Reference proteome</keyword>
<evidence type="ECO:0000256" key="3">
    <source>
        <dbReference type="ARBA" id="ARBA00022679"/>
    </source>
</evidence>
<gene>
    <name evidence="8" type="ORF">OEG84_13420</name>
</gene>
<dbReference type="EMBL" id="JAOVZR010000001">
    <property type="protein sequence ID" value="MCY0148672.1"/>
    <property type="molecule type" value="Genomic_DNA"/>
</dbReference>
<feature type="domain" description="MmeI-like helicase spacer" evidence="6">
    <location>
        <begin position="238"/>
        <end position="309"/>
    </location>
</feature>
<dbReference type="RefSeq" id="WP_267654211.1">
    <property type="nucleotide sequence ID" value="NZ_JAOVZR010000001.1"/>
</dbReference>
<reference evidence="8" key="1">
    <citation type="submission" date="2022-10" db="EMBL/GenBank/DDBJ databases">
        <title>Hoeflea sp. G2-23, isolated from marine algae.</title>
        <authorList>
            <person name="Kristyanto S."/>
            <person name="Kim J.M."/>
            <person name="Jeon C.O."/>
        </authorList>
    </citation>
    <scope>NUCLEOTIDE SEQUENCE</scope>
    <source>
        <strain evidence="8">G2-23</strain>
    </source>
</reference>
<comment type="caution">
    <text evidence="8">The sequence shown here is derived from an EMBL/GenBank/DDBJ whole genome shotgun (WGS) entry which is preliminary data.</text>
</comment>